<comment type="similarity">
    <text evidence="1">Belongs to the glycosyltransferase 25 family.</text>
</comment>
<dbReference type="Pfam" id="PF01755">
    <property type="entry name" value="Glyco_transf_25"/>
    <property type="match status" value="1"/>
</dbReference>
<dbReference type="SUPFAM" id="SSF53448">
    <property type="entry name" value="Nucleotide-diphospho-sugar transferases"/>
    <property type="match status" value="1"/>
</dbReference>
<feature type="domain" description="Glycosyl transferase family 25" evidence="5">
    <location>
        <begin position="351"/>
        <end position="533"/>
    </location>
</feature>
<sequence>MQRLPWFLVIGYFELSKNSTFDFDYNVSYKLRRKFNDFKKMFSDDSRIKPDFDKKNKKYVLPWFFGHLENLNYPKNRISLWIRSDHNVDDSDRILRDWLTAVEDQYHSVNLRIDTNTQEYVDEVGPCDWSDNRFAHVIDLRHQALEAARENWSDYLFMLDADVILENKETLSLLVQADKIIVGPMLNASYGQVYSNFWGGMTDEGYYRRVPEYFDIVERKVLGCFPVPMVHSALLIDMHRSVSPKFSYKAPEEYKGPKDDIIIFAHSVKYADISMHILNTEYFGTVMIPLDEHNTLQDESDQFTFIKLEARDANHVDEVFTGRKFPVDRPGLIKTPHVFIEYPEPDKLGFDQVYMINLLRRPERRKRMLEAFKELGILAKIIDAVDGKQLNDTYLDQLGIEMLPGFLDPYGKRPLTMGEIGCFLSHYFIWKDIEAQGYENVLIFEDDVRFEPYFKTKLKRMMADAERTVPNWDLIYVGRKRLYHKQEQYVEGTTSLVWPSYSYWTLSYIISNRGVQKLLKQKPLTKMVPVDEFLPIMFDKHPTTEWKDKFSPRDLVGLSADPLLVYPTHYTGEPNYFSDTEESVVIQADNADNDKIGDDQFKVPSNDATDQSSKDEL</sequence>
<dbReference type="InterPro" id="IPR029044">
    <property type="entry name" value="Nucleotide-diphossugar_trans"/>
</dbReference>
<keyword evidence="7" id="KW-1185">Reference proteome</keyword>
<dbReference type="AlphaFoldDB" id="A0A6J8EG62"/>
<evidence type="ECO:0000256" key="4">
    <source>
        <dbReference type="SAM" id="MobiDB-lite"/>
    </source>
</evidence>
<name>A0A6J8EG62_MYTCO</name>
<reference evidence="6 7" key="1">
    <citation type="submission" date="2020-06" db="EMBL/GenBank/DDBJ databases">
        <authorList>
            <person name="Li R."/>
            <person name="Bekaert M."/>
        </authorList>
    </citation>
    <scope>NUCLEOTIDE SEQUENCE [LARGE SCALE GENOMIC DNA]</scope>
    <source>
        <strain evidence="7">wild</strain>
    </source>
</reference>
<dbReference type="CDD" id="cd06532">
    <property type="entry name" value="Glyco_transf_25"/>
    <property type="match status" value="1"/>
</dbReference>
<evidence type="ECO:0000256" key="2">
    <source>
        <dbReference type="ARBA" id="ARBA00022676"/>
    </source>
</evidence>
<evidence type="ECO:0000256" key="3">
    <source>
        <dbReference type="ARBA" id="ARBA00022679"/>
    </source>
</evidence>
<gene>
    <name evidence="6" type="ORF">MCOR_51940</name>
</gene>
<keyword evidence="3 6" id="KW-0808">Transferase</keyword>
<proteinExistence type="inferred from homology"/>
<accession>A0A6J8EG62</accession>
<dbReference type="Gene3D" id="3.90.550.10">
    <property type="entry name" value="Spore Coat Polysaccharide Biosynthesis Protein SpsA, Chain A"/>
    <property type="match status" value="1"/>
</dbReference>
<protein>
    <submittedName>
        <fullName evidence="6">GLT25D</fullName>
        <ecNumber evidence="6">2.4.1.50</ecNumber>
    </submittedName>
</protein>
<dbReference type="PANTHER" id="PTHR10730:SF53">
    <property type="entry name" value="GLYCOSYLTRANSFERASE 25 FAMILY MEMBER"/>
    <property type="match status" value="1"/>
</dbReference>
<dbReference type="Proteomes" id="UP000507470">
    <property type="component" value="Unassembled WGS sequence"/>
</dbReference>
<evidence type="ECO:0000313" key="6">
    <source>
        <dbReference type="EMBL" id="CAC5419624.1"/>
    </source>
</evidence>
<evidence type="ECO:0000313" key="7">
    <source>
        <dbReference type="Proteomes" id="UP000507470"/>
    </source>
</evidence>
<dbReference type="PANTHER" id="PTHR10730">
    <property type="entry name" value="PROCOLLAGEN-LYSINE,2-OXOGLUTARATE 5-DIOXYGENASE/GLYCOSYLTRANSFERASE 25 FAMILY MEMBER"/>
    <property type="match status" value="1"/>
</dbReference>
<evidence type="ECO:0000256" key="1">
    <source>
        <dbReference type="ARBA" id="ARBA00006721"/>
    </source>
</evidence>
<feature type="compositionally biased region" description="Basic and acidic residues" evidence="4">
    <location>
        <begin position="592"/>
        <end position="601"/>
    </location>
</feature>
<evidence type="ECO:0000259" key="5">
    <source>
        <dbReference type="Pfam" id="PF01755"/>
    </source>
</evidence>
<dbReference type="GO" id="GO:0050211">
    <property type="term" value="F:procollagen galactosyltransferase activity"/>
    <property type="evidence" value="ECO:0007669"/>
    <property type="project" value="UniProtKB-EC"/>
</dbReference>
<dbReference type="InterPro" id="IPR002654">
    <property type="entry name" value="Glyco_trans_25"/>
</dbReference>
<dbReference type="InterPro" id="IPR050757">
    <property type="entry name" value="Collagen_mod_GT25"/>
</dbReference>
<dbReference type="EC" id="2.4.1.50" evidence="6"/>
<feature type="region of interest" description="Disordered" evidence="4">
    <location>
        <begin position="590"/>
        <end position="617"/>
    </location>
</feature>
<keyword evidence="2 6" id="KW-0328">Glycosyltransferase</keyword>
<organism evidence="6 7">
    <name type="scientific">Mytilus coruscus</name>
    <name type="common">Sea mussel</name>
    <dbReference type="NCBI Taxonomy" id="42192"/>
    <lineage>
        <taxon>Eukaryota</taxon>
        <taxon>Metazoa</taxon>
        <taxon>Spiralia</taxon>
        <taxon>Lophotrochozoa</taxon>
        <taxon>Mollusca</taxon>
        <taxon>Bivalvia</taxon>
        <taxon>Autobranchia</taxon>
        <taxon>Pteriomorphia</taxon>
        <taxon>Mytilida</taxon>
        <taxon>Mytiloidea</taxon>
        <taxon>Mytilidae</taxon>
        <taxon>Mytilinae</taxon>
        <taxon>Mytilus</taxon>
    </lineage>
</organism>
<dbReference type="OrthoDB" id="47375at2759"/>
<dbReference type="EMBL" id="CACVKT020009047">
    <property type="protein sequence ID" value="CAC5419624.1"/>
    <property type="molecule type" value="Genomic_DNA"/>
</dbReference>